<dbReference type="Proteomes" id="UP000549052">
    <property type="component" value="Unassembled WGS sequence"/>
</dbReference>
<reference evidence="3 4" key="1">
    <citation type="submission" date="2020-07" db="EMBL/GenBank/DDBJ databases">
        <title>Genomic Encyclopedia of Type Strains, Phase IV (KMG-V): Genome sequencing to study the core and pangenomes of soil and plant-associated prokaryotes.</title>
        <authorList>
            <person name="Whitman W."/>
        </authorList>
    </citation>
    <scope>NUCLEOTIDE SEQUENCE [LARGE SCALE GENOMIC DNA]</scope>
    <source>
        <strain evidence="3 4">AN3</strain>
    </source>
</reference>
<dbReference type="RefSeq" id="WP_182549037.1">
    <property type="nucleotide sequence ID" value="NZ_JACGXN010000002.1"/>
</dbReference>
<proteinExistence type="predicted"/>
<dbReference type="AlphaFoldDB" id="A0A839EJ08"/>
<feature type="domain" description="YcxB-like C-terminal" evidence="2">
    <location>
        <begin position="110"/>
        <end position="162"/>
    </location>
</feature>
<dbReference type="InterPro" id="IPR025588">
    <property type="entry name" value="YcxB-like_C"/>
</dbReference>
<gene>
    <name evidence="3" type="ORF">FHW16_002040</name>
</gene>
<keyword evidence="4" id="KW-1185">Reference proteome</keyword>
<dbReference type="Pfam" id="PF14317">
    <property type="entry name" value="YcxB"/>
    <property type="match status" value="1"/>
</dbReference>
<keyword evidence="1" id="KW-1133">Transmembrane helix</keyword>
<sequence>MMSEPRSGTVLASTTFRVTPEDVAEMYRTYLRWSYTRVRIWLTVAALIVMFTAITAWLTNSFSLITLTPGAFILFWMIGYYPILYSVCPIVARRNVAQQKNLQQEWRTDFTENGLRAVTPTQDSFVSWSDFIGWSQNSHAFIVYQSDRLMQFIPLRALTPDMHAILQTKLQSVPRR</sequence>
<feature type="transmembrane region" description="Helical" evidence="1">
    <location>
        <begin position="38"/>
        <end position="58"/>
    </location>
</feature>
<name>A0A839EJ08_9HYPH</name>
<accession>A0A839EJ08</accession>
<evidence type="ECO:0000313" key="3">
    <source>
        <dbReference type="EMBL" id="MBA8878328.1"/>
    </source>
</evidence>
<evidence type="ECO:0000313" key="4">
    <source>
        <dbReference type="Proteomes" id="UP000549052"/>
    </source>
</evidence>
<evidence type="ECO:0000259" key="2">
    <source>
        <dbReference type="Pfam" id="PF14317"/>
    </source>
</evidence>
<keyword evidence="1" id="KW-0472">Membrane</keyword>
<keyword evidence="1" id="KW-0812">Transmembrane</keyword>
<protein>
    <recommendedName>
        <fullName evidence="2">YcxB-like C-terminal domain-containing protein</fullName>
    </recommendedName>
</protein>
<comment type="caution">
    <text evidence="3">The sequence shown here is derived from an EMBL/GenBank/DDBJ whole genome shotgun (WGS) entry which is preliminary data.</text>
</comment>
<feature type="transmembrane region" description="Helical" evidence="1">
    <location>
        <begin position="70"/>
        <end position="92"/>
    </location>
</feature>
<organism evidence="3 4">
    <name type="scientific">Phyllobacterium myrsinacearum</name>
    <dbReference type="NCBI Taxonomy" id="28101"/>
    <lineage>
        <taxon>Bacteria</taxon>
        <taxon>Pseudomonadati</taxon>
        <taxon>Pseudomonadota</taxon>
        <taxon>Alphaproteobacteria</taxon>
        <taxon>Hyphomicrobiales</taxon>
        <taxon>Phyllobacteriaceae</taxon>
        <taxon>Phyllobacterium</taxon>
    </lineage>
</organism>
<evidence type="ECO:0000256" key="1">
    <source>
        <dbReference type="SAM" id="Phobius"/>
    </source>
</evidence>
<dbReference type="EMBL" id="JACGXN010000002">
    <property type="protein sequence ID" value="MBA8878328.1"/>
    <property type="molecule type" value="Genomic_DNA"/>
</dbReference>